<protein>
    <submittedName>
        <fullName evidence="1">Uncharacterized protein</fullName>
    </submittedName>
</protein>
<proteinExistence type="predicted"/>
<name>A0ABT2T9E1_9FIRM</name>
<evidence type="ECO:0000313" key="1">
    <source>
        <dbReference type="EMBL" id="MCU6746487.1"/>
    </source>
</evidence>
<dbReference type="EMBL" id="JAOQJX010000002">
    <property type="protein sequence ID" value="MCU6746487.1"/>
    <property type="molecule type" value="Genomic_DNA"/>
</dbReference>
<sequence length="65" mass="7511">MKTKKDAILSTAAWYGLDILLTFAQVDEGAQHFYRKSDYKDCGGFIIDIPKYQQPMEMFLVKEDS</sequence>
<comment type="caution">
    <text evidence="1">The sequence shown here is derived from an EMBL/GenBank/DDBJ whole genome shotgun (WGS) entry which is preliminary data.</text>
</comment>
<accession>A0ABT2T9E1</accession>
<dbReference type="RefSeq" id="WP_059068673.1">
    <property type="nucleotide sequence ID" value="NZ_JAOQJX010000002.1"/>
</dbReference>
<keyword evidence="2" id="KW-1185">Reference proteome</keyword>
<organism evidence="1 2">
    <name type="scientific">Faecalicatena acetigenes</name>
    <dbReference type="NCBI Taxonomy" id="2981790"/>
    <lineage>
        <taxon>Bacteria</taxon>
        <taxon>Bacillati</taxon>
        <taxon>Bacillota</taxon>
        <taxon>Clostridia</taxon>
        <taxon>Lachnospirales</taxon>
        <taxon>Lachnospiraceae</taxon>
        <taxon>Faecalicatena</taxon>
    </lineage>
</organism>
<dbReference type="Proteomes" id="UP001652394">
    <property type="component" value="Unassembled WGS sequence"/>
</dbReference>
<evidence type="ECO:0000313" key="2">
    <source>
        <dbReference type="Proteomes" id="UP001652394"/>
    </source>
</evidence>
<gene>
    <name evidence="1" type="ORF">OCV51_02245</name>
</gene>
<reference evidence="1 2" key="1">
    <citation type="journal article" date="2021" name="ISME Commun">
        <title>Automated analysis of genomic sequences facilitates high-throughput and comprehensive description of bacteria.</title>
        <authorList>
            <person name="Hitch T.C.A."/>
        </authorList>
    </citation>
    <scope>NUCLEOTIDE SEQUENCE [LARGE SCALE GENOMIC DNA]</scope>
    <source>
        <strain evidence="1 2">H2_18</strain>
    </source>
</reference>